<dbReference type="InterPro" id="IPR011010">
    <property type="entry name" value="DNA_brk_join_enz"/>
</dbReference>
<dbReference type="Pfam" id="PF00589">
    <property type="entry name" value="Phage_integrase"/>
    <property type="match status" value="1"/>
</dbReference>
<evidence type="ECO:0000313" key="6">
    <source>
        <dbReference type="EMBL" id="PRD63878.1"/>
    </source>
</evidence>
<dbReference type="InterPro" id="IPR002104">
    <property type="entry name" value="Integrase_catalytic"/>
</dbReference>
<dbReference type="InterPro" id="IPR050090">
    <property type="entry name" value="Tyrosine_recombinase_XerCD"/>
</dbReference>
<accession>A0A2S9K0A8</accession>
<keyword evidence="7" id="KW-1185">Reference proteome</keyword>
<keyword evidence="4" id="KW-0233">DNA recombination</keyword>
<dbReference type="GO" id="GO:0006310">
    <property type="term" value="P:DNA recombination"/>
    <property type="evidence" value="ECO:0007669"/>
    <property type="project" value="UniProtKB-KW"/>
</dbReference>
<dbReference type="PANTHER" id="PTHR30349">
    <property type="entry name" value="PHAGE INTEGRASE-RELATED"/>
    <property type="match status" value="1"/>
</dbReference>
<comment type="similarity">
    <text evidence="1">Belongs to the 'phage' integrase family.</text>
</comment>
<dbReference type="EMBL" id="PVLQ01000124">
    <property type="protein sequence ID" value="PRD63878.1"/>
    <property type="molecule type" value="Genomic_DNA"/>
</dbReference>
<keyword evidence="3" id="KW-0238">DNA-binding</keyword>
<dbReference type="Proteomes" id="UP000238589">
    <property type="component" value="Unassembled WGS sequence"/>
</dbReference>
<sequence>METEKRREAIICALPLLLDRPHLWAALREMSANDEPIPPDYFKLWQLQLLETAKLKMTIVQLKEELESQQEQIWQMVPKKRAENVVKQAYVTGQLNGKNIVEERLEFPWAAERTAQFSVLLQSYMAHFSYRAEGGRKKPPGAKTLEGYQKDLEMFIAAMGDMNIGAIDRDVAGQYFSILKKLPPNITRAEAYRGKTIAQILAIKPPPPPQSEYNASKKMERASGMFKWALEEKRKWGIDSNPFVGFGQSGDAVKTRRPFTPDELWKLLTTPQFISKKFPMSYAYWLMPLAIFTGARLGELCQLDLKDFIEVEGIPCIDINDIEAPDLDVPVGGRKKRVKTKNARRLVPVHGELIRIGLLDYVSEMRAKGEVHLFPELSRARRDGPAHAASNWFQRYRKSAGLEAKQETVFHSFRHLFITTLLNNDVSPHQVAPIVGHEADLITGQVYWEKRDASKRKPTVDAFVLPVEIAALIPPIHDVMITPRRVARKPKEVKNSS</sequence>
<name>A0A2S9K0A8_9BURK</name>
<organism evidence="6 7">
    <name type="scientific">Malikia granosa</name>
    <dbReference type="NCBI Taxonomy" id="263067"/>
    <lineage>
        <taxon>Bacteria</taxon>
        <taxon>Pseudomonadati</taxon>
        <taxon>Pseudomonadota</taxon>
        <taxon>Betaproteobacteria</taxon>
        <taxon>Burkholderiales</taxon>
        <taxon>Comamonadaceae</taxon>
        <taxon>Malikia</taxon>
    </lineage>
</organism>
<evidence type="ECO:0000259" key="5">
    <source>
        <dbReference type="PROSITE" id="PS51898"/>
    </source>
</evidence>
<evidence type="ECO:0000256" key="3">
    <source>
        <dbReference type="ARBA" id="ARBA00023125"/>
    </source>
</evidence>
<comment type="caution">
    <text evidence="6">The sequence shown here is derived from an EMBL/GenBank/DDBJ whole genome shotgun (WGS) entry which is preliminary data.</text>
</comment>
<dbReference type="SUPFAM" id="SSF56349">
    <property type="entry name" value="DNA breaking-rejoining enzymes"/>
    <property type="match status" value="1"/>
</dbReference>
<feature type="domain" description="Tyr recombinase" evidence="5">
    <location>
        <begin position="254"/>
        <end position="461"/>
    </location>
</feature>
<dbReference type="CDD" id="cd01184">
    <property type="entry name" value="INT_C_like_1"/>
    <property type="match status" value="1"/>
</dbReference>
<protein>
    <recommendedName>
        <fullName evidence="5">Tyr recombinase domain-containing protein</fullName>
    </recommendedName>
</protein>
<keyword evidence="2" id="KW-0229">DNA integration</keyword>
<dbReference type="InterPro" id="IPR013762">
    <property type="entry name" value="Integrase-like_cat_sf"/>
</dbReference>
<reference evidence="6 7" key="1">
    <citation type="submission" date="2018-03" db="EMBL/GenBank/DDBJ databases">
        <title>Comparative genomics illustrates the genes involved in a hyperalkaliphilic mechanisms of Serpentinomonas isolated from highly-alkaline calcium-rich serpentinized springs.</title>
        <authorList>
            <person name="Suzuki S."/>
            <person name="Ishii S."/>
            <person name="Walworth N."/>
            <person name="Bird L."/>
            <person name="Kuenen J.G."/>
            <person name="Nealson K.H."/>
        </authorList>
    </citation>
    <scope>NUCLEOTIDE SEQUENCE [LARGE SCALE GENOMIC DNA]</scope>
    <source>
        <strain evidence="6 7">P1</strain>
    </source>
</reference>
<dbReference type="AlphaFoldDB" id="A0A2S9K0A8"/>
<evidence type="ECO:0000313" key="7">
    <source>
        <dbReference type="Proteomes" id="UP000238589"/>
    </source>
</evidence>
<dbReference type="PROSITE" id="PS51898">
    <property type="entry name" value="TYR_RECOMBINASE"/>
    <property type="match status" value="1"/>
</dbReference>
<gene>
    <name evidence="6" type="ORF">C6P64_17385</name>
</gene>
<dbReference type="PANTHER" id="PTHR30349:SF41">
    <property type="entry name" value="INTEGRASE_RECOMBINASE PROTEIN MJ0367-RELATED"/>
    <property type="match status" value="1"/>
</dbReference>
<evidence type="ECO:0000256" key="1">
    <source>
        <dbReference type="ARBA" id="ARBA00008857"/>
    </source>
</evidence>
<proteinExistence type="inferred from homology"/>
<dbReference type="OrthoDB" id="9784724at2"/>
<evidence type="ECO:0000256" key="4">
    <source>
        <dbReference type="ARBA" id="ARBA00023172"/>
    </source>
</evidence>
<dbReference type="Gene3D" id="1.10.443.10">
    <property type="entry name" value="Intergrase catalytic core"/>
    <property type="match status" value="1"/>
</dbReference>
<dbReference type="GO" id="GO:0003677">
    <property type="term" value="F:DNA binding"/>
    <property type="evidence" value="ECO:0007669"/>
    <property type="project" value="UniProtKB-KW"/>
</dbReference>
<evidence type="ECO:0000256" key="2">
    <source>
        <dbReference type="ARBA" id="ARBA00022908"/>
    </source>
</evidence>
<dbReference type="GO" id="GO:0015074">
    <property type="term" value="P:DNA integration"/>
    <property type="evidence" value="ECO:0007669"/>
    <property type="project" value="UniProtKB-KW"/>
</dbReference>